<keyword evidence="6" id="KW-0862">Zinc</keyword>
<evidence type="ECO:0000259" key="12">
    <source>
        <dbReference type="Pfam" id="PF01406"/>
    </source>
</evidence>
<reference evidence="13 14" key="1">
    <citation type="submission" date="2024-05" db="EMBL/GenBank/DDBJ databases">
        <authorList>
            <person name="Wallberg A."/>
        </authorList>
    </citation>
    <scope>NUCLEOTIDE SEQUENCE [LARGE SCALE GENOMIC DNA]</scope>
</reference>
<keyword evidence="7" id="KW-0067">ATP-binding</keyword>
<evidence type="ECO:0000256" key="4">
    <source>
        <dbReference type="ARBA" id="ARBA00022723"/>
    </source>
</evidence>
<dbReference type="NCBIfam" id="TIGR00435">
    <property type="entry name" value="cysS"/>
    <property type="match status" value="1"/>
</dbReference>
<evidence type="ECO:0000256" key="7">
    <source>
        <dbReference type="ARBA" id="ARBA00022840"/>
    </source>
</evidence>
<evidence type="ECO:0000256" key="11">
    <source>
        <dbReference type="ARBA" id="ARBA00039362"/>
    </source>
</evidence>
<evidence type="ECO:0000256" key="10">
    <source>
        <dbReference type="ARBA" id="ARBA00031499"/>
    </source>
</evidence>
<dbReference type="SUPFAM" id="SSF47323">
    <property type="entry name" value="Anticodon-binding domain of a subclass of class I aminoacyl-tRNA synthetases"/>
    <property type="match status" value="1"/>
</dbReference>
<dbReference type="SUPFAM" id="SSF52374">
    <property type="entry name" value="Nucleotidylyl transferase"/>
    <property type="match status" value="1"/>
</dbReference>
<evidence type="ECO:0000313" key="13">
    <source>
        <dbReference type="EMBL" id="CAL4165604.1"/>
    </source>
</evidence>
<dbReference type="InterPro" id="IPR015803">
    <property type="entry name" value="Cys-tRNA-ligase"/>
</dbReference>
<feature type="non-terminal residue" evidence="13">
    <location>
        <position position="619"/>
    </location>
</feature>
<name>A0AAV2S8Q2_MEGNR</name>
<evidence type="ECO:0000256" key="9">
    <source>
        <dbReference type="ARBA" id="ARBA00023146"/>
    </source>
</evidence>
<dbReference type="InterPro" id="IPR014729">
    <property type="entry name" value="Rossmann-like_a/b/a_fold"/>
</dbReference>
<proteinExistence type="inferred from homology"/>
<keyword evidence="4" id="KW-0479">Metal-binding</keyword>
<keyword evidence="9" id="KW-0030">Aminoacyl-tRNA synthetase</keyword>
<dbReference type="EC" id="6.1.1.16" evidence="2"/>
<evidence type="ECO:0000256" key="1">
    <source>
        <dbReference type="ARBA" id="ARBA00001947"/>
    </source>
</evidence>
<dbReference type="Gene3D" id="3.40.50.620">
    <property type="entry name" value="HUPs"/>
    <property type="match status" value="2"/>
</dbReference>
<dbReference type="GO" id="GO:0005737">
    <property type="term" value="C:cytoplasm"/>
    <property type="evidence" value="ECO:0007669"/>
    <property type="project" value="TreeGrafter"/>
</dbReference>
<dbReference type="AlphaFoldDB" id="A0AAV2S8Q2"/>
<dbReference type="EMBL" id="CAXKWB010047580">
    <property type="protein sequence ID" value="CAL4165604.1"/>
    <property type="molecule type" value="Genomic_DNA"/>
</dbReference>
<organism evidence="13 14">
    <name type="scientific">Meganyctiphanes norvegica</name>
    <name type="common">Northern krill</name>
    <name type="synonym">Thysanopoda norvegica</name>
    <dbReference type="NCBI Taxonomy" id="48144"/>
    <lineage>
        <taxon>Eukaryota</taxon>
        <taxon>Metazoa</taxon>
        <taxon>Ecdysozoa</taxon>
        <taxon>Arthropoda</taxon>
        <taxon>Crustacea</taxon>
        <taxon>Multicrustacea</taxon>
        <taxon>Malacostraca</taxon>
        <taxon>Eumalacostraca</taxon>
        <taxon>Eucarida</taxon>
        <taxon>Euphausiacea</taxon>
        <taxon>Euphausiidae</taxon>
        <taxon>Meganyctiphanes</taxon>
    </lineage>
</organism>
<dbReference type="PANTHER" id="PTHR10890:SF3">
    <property type="entry name" value="CYSTEINE--TRNA LIGASE, CYTOPLASMIC"/>
    <property type="match status" value="1"/>
</dbReference>
<keyword evidence="3" id="KW-0436">Ligase</keyword>
<dbReference type="GO" id="GO:0004817">
    <property type="term" value="F:cysteine-tRNA ligase activity"/>
    <property type="evidence" value="ECO:0007669"/>
    <property type="project" value="UniProtKB-EC"/>
</dbReference>
<dbReference type="PANTHER" id="PTHR10890">
    <property type="entry name" value="CYSTEINYL-TRNA SYNTHETASE"/>
    <property type="match status" value="1"/>
</dbReference>
<keyword evidence="14" id="KW-1185">Reference proteome</keyword>
<evidence type="ECO:0000256" key="2">
    <source>
        <dbReference type="ARBA" id="ARBA00012832"/>
    </source>
</evidence>
<dbReference type="PRINTS" id="PR00983">
    <property type="entry name" value="TRNASYNTHCYS"/>
</dbReference>
<dbReference type="HAMAP" id="MF_00041">
    <property type="entry name" value="Cys_tRNA_synth"/>
    <property type="match status" value="1"/>
</dbReference>
<dbReference type="InterPro" id="IPR032678">
    <property type="entry name" value="tRNA-synt_1_cat_dom"/>
</dbReference>
<dbReference type="GO" id="GO:0046872">
    <property type="term" value="F:metal ion binding"/>
    <property type="evidence" value="ECO:0007669"/>
    <property type="project" value="UniProtKB-KW"/>
</dbReference>
<keyword evidence="8" id="KW-0648">Protein biosynthesis</keyword>
<keyword evidence="5" id="KW-0547">Nucleotide-binding</keyword>
<dbReference type="GO" id="GO:0005524">
    <property type="term" value="F:ATP binding"/>
    <property type="evidence" value="ECO:0007669"/>
    <property type="project" value="UniProtKB-KW"/>
</dbReference>
<dbReference type="CDD" id="cd00672">
    <property type="entry name" value="CysRS_core"/>
    <property type="match status" value="1"/>
</dbReference>
<dbReference type="InterPro" id="IPR009080">
    <property type="entry name" value="tRNAsynth_Ia_anticodon-bd"/>
</dbReference>
<evidence type="ECO:0000256" key="3">
    <source>
        <dbReference type="ARBA" id="ARBA00022598"/>
    </source>
</evidence>
<dbReference type="Pfam" id="PF01406">
    <property type="entry name" value="tRNA-synt_1e"/>
    <property type="match status" value="1"/>
</dbReference>
<evidence type="ECO:0000256" key="6">
    <source>
        <dbReference type="ARBA" id="ARBA00022833"/>
    </source>
</evidence>
<gene>
    <name evidence="13" type="ORF">MNOR_LOCUS33281</name>
</gene>
<comment type="cofactor">
    <cofactor evidence="1">
        <name>Zn(2+)</name>
        <dbReference type="ChEBI" id="CHEBI:29105"/>
    </cofactor>
</comment>
<evidence type="ECO:0000313" key="14">
    <source>
        <dbReference type="Proteomes" id="UP001497623"/>
    </source>
</evidence>
<evidence type="ECO:0000256" key="5">
    <source>
        <dbReference type="ARBA" id="ARBA00022741"/>
    </source>
</evidence>
<accession>A0AAV2S8Q2</accession>
<evidence type="ECO:0000256" key="8">
    <source>
        <dbReference type="ARBA" id="ARBA00022917"/>
    </source>
</evidence>
<feature type="domain" description="tRNA synthetases class I catalytic" evidence="12">
    <location>
        <begin position="71"/>
        <end position="473"/>
    </location>
</feature>
<dbReference type="InterPro" id="IPR024909">
    <property type="entry name" value="Cys-tRNA/MSH_ligase"/>
</dbReference>
<sequence>MIIFHILDNVGVSCTAYNSSQVQVVASSNTTTMTKRPNPTWSTPTGVDAPKLHLYNSFTRRKEHFVPQGPVVTWYSCGPTVYDDSHMGHARSYISFDIMRRVLQDYFGYKIHYVMNITDIDDKIIKRARTNYLVQQYRQANPSTDQIYEDIAAAMAEHNSRIANTTDQDKKKMMVDEIEKVKMSASAVKDSRSTGSVAEVEKNIDTLLTTASGVLGEWLDKQKGSQVTENSIFAELPRHFENSFNSDMEALNVLPADVITRVSEYVPEIVDYVKKIIDNGYAYEANGSVYFDVNKFDGEPNHYYAKLVPEAYGNQEALQEGEGDLSVNPDRLQEKRSPNDFALWKASKPGEPAWLSPWGNGRPGWHIECSAMASAVLGSSMDIHTGGVDLKFPHHDNELAQSEAYYKNDNWVRYFLHTGHLHIDGCKMSKSLKNFITIKKALEDHNPSLLRIAFLLHSWKDTLDYSSNTMEGSRQFFKMVSEFNLNIQDLLRRIGCTSEVWGDAEVEMNNAYNNGRLAFHMALCDNMDTRTALDSIRDLITEANKYMRSGTKVNSQLLVNMNSYVGKMMEMFGVTLSNQSNSGGQGGEKLIGLYILSQNPNEALRQTVCVLRIQPKKLE</sequence>
<protein>
    <recommendedName>
        <fullName evidence="11">Cysteine--tRNA ligase, cytoplasmic</fullName>
        <ecNumber evidence="2">6.1.1.16</ecNumber>
    </recommendedName>
    <alternativeName>
        <fullName evidence="10">Cysteinyl-tRNA synthetase</fullName>
    </alternativeName>
</protein>
<dbReference type="GO" id="GO:0006423">
    <property type="term" value="P:cysteinyl-tRNA aminoacylation"/>
    <property type="evidence" value="ECO:0007669"/>
    <property type="project" value="InterPro"/>
</dbReference>
<dbReference type="Proteomes" id="UP001497623">
    <property type="component" value="Unassembled WGS sequence"/>
</dbReference>
<comment type="caution">
    <text evidence="13">The sequence shown here is derived from an EMBL/GenBank/DDBJ whole genome shotgun (WGS) entry which is preliminary data.</text>
</comment>